<dbReference type="OrthoDB" id="9977at2157"/>
<dbReference type="PROSITE" id="PS00683">
    <property type="entry name" value="RHODANESE_2"/>
    <property type="match status" value="1"/>
</dbReference>
<keyword evidence="5" id="KW-0670">Pyruvate</keyword>
<dbReference type="CDD" id="cd01448">
    <property type="entry name" value="TST_Repeat_1"/>
    <property type="match status" value="1"/>
</dbReference>
<dbReference type="PROSITE" id="PS50206">
    <property type="entry name" value="RHODANESE_3"/>
    <property type="match status" value="2"/>
</dbReference>
<dbReference type="AlphaFoldDB" id="A0A1G7QK95"/>
<dbReference type="InterPro" id="IPR036873">
    <property type="entry name" value="Rhodanese-like_dom_sf"/>
</dbReference>
<dbReference type="RefSeq" id="WP_149799429.1">
    <property type="nucleotide sequence ID" value="NZ_FNBO01000012.1"/>
</dbReference>
<organism evidence="5 6">
    <name type="scientific">Halorubrum xinjiangense</name>
    <dbReference type="NCBI Taxonomy" id="261291"/>
    <lineage>
        <taxon>Archaea</taxon>
        <taxon>Methanobacteriati</taxon>
        <taxon>Methanobacteriota</taxon>
        <taxon>Stenosarchaea group</taxon>
        <taxon>Halobacteria</taxon>
        <taxon>Halobacteriales</taxon>
        <taxon>Haloferacaceae</taxon>
        <taxon>Halorubrum</taxon>
    </lineage>
</organism>
<evidence type="ECO:0000256" key="3">
    <source>
        <dbReference type="SAM" id="MobiDB-lite"/>
    </source>
</evidence>
<feature type="domain" description="Rhodanese" evidence="4">
    <location>
        <begin position="60"/>
        <end position="151"/>
    </location>
</feature>
<reference evidence="5 6" key="1">
    <citation type="submission" date="2016-10" db="EMBL/GenBank/DDBJ databases">
        <authorList>
            <person name="Varghese N."/>
            <person name="Submissions S."/>
        </authorList>
    </citation>
    <scope>NUCLEOTIDE SEQUENCE [LARGE SCALE GENOMIC DNA]</scope>
    <source>
        <strain evidence="5 6">CGMCC 1.3527</strain>
    </source>
</reference>
<feature type="domain" description="Rhodanese" evidence="4">
    <location>
        <begin position="184"/>
        <end position="303"/>
    </location>
</feature>
<evidence type="ECO:0000256" key="2">
    <source>
        <dbReference type="RuleBase" id="RU000507"/>
    </source>
</evidence>
<dbReference type="Pfam" id="PF00581">
    <property type="entry name" value="Rhodanese"/>
    <property type="match status" value="2"/>
</dbReference>
<feature type="region of interest" description="Disordered" evidence="3">
    <location>
        <begin position="1"/>
        <end position="23"/>
    </location>
</feature>
<dbReference type="PANTHER" id="PTHR43855:SF1">
    <property type="entry name" value="THIOSULFATE SULFURTRANSFERASE"/>
    <property type="match status" value="1"/>
</dbReference>
<dbReference type="InterPro" id="IPR001763">
    <property type="entry name" value="Rhodanese-like_dom"/>
</dbReference>
<evidence type="ECO:0000313" key="6">
    <source>
        <dbReference type="Proteomes" id="UP000324020"/>
    </source>
</evidence>
<feature type="compositionally biased region" description="Acidic residues" evidence="3">
    <location>
        <begin position="1"/>
        <end position="11"/>
    </location>
</feature>
<dbReference type="Proteomes" id="UP000324020">
    <property type="component" value="Unassembled WGS sequence"/>
</dbReference>
<dbReference type="GO" id="GO:0004792">
    <property type="term" value="F:thiosulfate-cyanide sulfurtransferase activity"/>
    <property type="evidence" value="ECO:0007669"/>
    <property type="project" value="InterPro"/>
</dbReference>
<evidence type="ECO:0000313" key="5">
    <source>
        <dbReference type="EMBL" id="SDF98912.1"/>
    </source>
</evidence>
<protein>
    <recommendedName>
        <fullName evidence="2">Sulfurtransferase</fullName>
    </recommendedName>
</protein>
<dbReference type="EMBL" id="FNBO01000012">
    <property type="protein sequence ID" value="SDF98912.1"/>
    <property type="molecule type" value="Genomic_DNA"/>
</dbReference>
<dbReference type="InterPro" id="IPR001307">
    <property type="entry name" value="Thiosulphate_STrfase_CS"/>
</dbReference>
<keyword evidence="6" id="KW-1185">Reference proteome</keyword>
<dbReference type="CDD" id="cd01449">
    <property type="entry name" value="TST_Repeat_2"/>
    <property type="match status" value="1"/>
</dbReference>
<evidence type="ECO:0000256" key="1">
    <source>
        <dbReference type="ARBA" id="ARBA00022737"/>
    </source>
</evidence>
<keyword evidence="2 5" id="KW-0808">Transferase</keyword>
<gene>
    <name evidence="5" type="ORF">SAMN04488067_11238</name>
</gene>
<dbReference type="SUPFAM" id="SSF52821">
    <property type="entry name" value="Rhodanese/Cell cycle control phosphatase"/>
    <property type="match status" value="2"/>
</dbReference>
<name>A0A1G7QK95_9EURY</name>
<sequence length="311" mass="34430">MTGELPTDDDQREPTEASTGGRYPTDVLVSADWVNARLDRFGSDATDLRLLEVDVNASFYEEGHAPGAVGVDWRTDLRSAEAHDILSPAEMTAFLESRGITEETTVVIYGDNRNWFAAHLYWQLAHYGHPDVKIMDGGREYWTEHGYPTTTEPVAPPDVTYGDAPDAPARPEVRAARTDVRAAIGTDTKFVDVRLPEEFRGDVTKPPGSDEGAMRGGHIPGATNVFWAENVRPDGLFKSHEELADVYESRGVTPNDDVIVYCRIGERSSVTWFVLEELLGYEHVRHYDGSWTEWGNMIGVPIEVGESDGGS</sequence>
<dbReference type="SMART" id="SM00450">
    <property type="entry name" value="RHOD"/>
    <property type="match status" value="2"/>
</dbReference>
<keyword evidence="1" id="KW-0677">Repeat</keyword>
<dbReference type="InterPro" id="IPR051126">
    <property type="entry name" value="Thiosulfate_sulfurtransferase"/>
</dbReference>
<dbReference type="PANTHER" id="PTHR43855">
    <property type="entry name" value="THIOSULFATE SULFURTRANSFERASE"/>
    <property type="match status" value="1"/>
</dbReference>
<evidence type="ECO:0000259" key="4">
    <source>
        <dbReference type="PROSITE" id="PS50206"/>
    </source>
</evidence>
<dbReference type="Gene3D" id="3.40.250.10">
    <property type="entry name" value="Rhodanese-like domain"/>
    <property type="match status" value="2"/>
</dbReference>
<accession>A0A1G7QK95</accession>
<proteinExistence type="predicted"/>